<dbReference type="AlphaFoldDB" id="A0A1Y2APF1"/>
<gene>
    <name evidence="4" type="ORF">BCR39DRAFT_590559</name>
</gene>
<dbReference type="Gene3D" id="3.40.50.720">
    <property type="entry name" value="NAD(P)-binding Rossmann-like Domain"/>
    <property type="match status" value="1"/>
</dbReference>
<dbReference type="CDD" id="cd05251">
    <property type="entry name" value="NmrA_like_SDR_a"/>
    <property type="match status" value="1"/>
</dbReference>
<dbReference type="PANTHER" id="PTHR42748">
    <property type="entry name" value="NITROGEN METABOLITE REPRESSION PROTEIN NMRA FAMILY MEMBER"/>
    <property type="match status" value="1"/>
</dbReference>
<evidence type="ECO:0000313" key="5">
    <source>
        <dbReference type="Proteomes" id="UP000193986"/>
    </source>
</evidence>
<dbReference type="InterPro" id="IPR008030">
    <property type="entry name" value="NmrA-like"/>
</dbReference>
<accession>A0A1Y2APF1</accession>
<name>A0A1Y2APF1_9TREE</name>
<evidence type="ECO:0000313" key="4">
    <source>
        <dbReference type="EMBL" id="ORY24443.1"/>
    </source>
</evidence>
<keyword evidence="5" id="KW-1185">Reference proteome</keyword>
<evidence type="ECO:0000256" key="2">
    <source>
        <dbReference type="ARBA" id="ARBA00022857"/>
    </source>
</evidence>
<feature type="domain" description="NmrA-like" evidence="3">
    <location>
        <begin position="3"/>
        <end position="234"/>
    </location>
</feature>
<dbReference type="EMBL" id="MCFC01000067">
    <property type="protein sequence ID" value="ORY24443.1"/>
    <property type="molecule type" value="Genomic_DNA"/>
</dbReference>
<dbReference type="InParanoid" id="A0A1Y2APF1"/>
<dbReference type="SUPFAM" id="SSF51735">
    <property type="entry name" value="NAD(P)-binding Rossmann-fold domains"/>
    <property type="match status" value="1"/>
</dbReference>
<dbReference type="PANTHER" id="PTHR42748:SF7">
    <property type="entry name" value="NMRA LIKE REDOX SENSOR 1-RELATED"/>
    <property type="match status" value="1"/>
</dbReference>
<organism evidence="4 5">
    <name type="scientific">Naematelia encephala</name>
    <dbReference type="NCBI Taxonomy" id="71784"/>
    <lineage>
        <taxon>Eukaryota</taxon>
        <taxon>Fungi</taxon>
        <taxon>Dikarya</taxon>
        <taxon>Basidiomycota</taxon>
        <taxon>Agaricomycotina</taxon>
        <taxon>Tremellomycetes</taxon>
        <taxon>Tremellales</taxon>
        <taxon>Naemateliaceae</taxon>
        <taxon>Naematelia</taxon>
    </lineage>
</organism>
<dbReference type="InterPro" id="IPR051164">
    <property type="entry name" value="NmrA-like_oxidored"/>
</dbReference>
<protein>
    <recommendedName>
        <fullName evidence="3">NmrA-like domain-containing protein</fullName>
    </recommendedName>
</protein>
<keyword evidence="2" id="KW-0521">NADP</keyword>
<dbReference type="InterPro" id="IPR036291">
    <property type="entry name" value="NAD(P)-bd_dom_sf"/>
</dbReference>
<dbReference type="GO" id="GO:0005634">
    <property type="term" value="C:nucleus"/>
    <property type="evidence" value="ECO:0007669"/>
    <property type="project" value="TreeGrafter"/>
</dbReference>
<dbReference type="Proteomes" id="UP000193986">
    <property type="component" value="Unassembled WGS sequence"/>
</dbReference>
<evidence type="ECO:0000259" key="3">
    <source>
        <dbReference type="Pfam" id="PF05368"/>
    </source>
</evidence>
<sequence>MVKTILVTGATGQQGGATVRALVESNKTVKEPFSILALSRNPTSDASIALGKLENVEVVKGDLNEPDSIDQLFEAHGPIYGVFSVQSTFVPGEETAQGNALADLAAKHKVQHFVYTSTDYSGLAPHPVPHYEAKRLIEEHIHGLDLEWTIIRPGGFMSTFHWPPLLAAITTMLRKDRRFPVIDVGDIGRAVATIFSDKESFVGKTIHLDGDEPTPSDVVEIFKELTGRDISAKEPPDLGFPPMEKALKTINEHAYIGTPEETKKYFPWVKDLRTFVSENFPKEA</sequence>
<comment type="similarity">
    <text evidence="1">Belongs to the NmrA-type oxidoreductase family.</text>
</comment>
<proteinExistence type="inferred from homology"/>
<evidence type="ECO:0000256" key="1">
    <source>
        <dbReference type="ARBA" id="ARBA00006328"/>
    </source>
</evidence>
<dbReference type="Pfam" id="PF05368">
    <property type="entry name" value="NmrA"/>
    <property type="match status" value="1"/>
</dbReference>
<comment type="caution">
    <text evidence="4">The sequence shown here is derived from an EMBL/GenBank/DDBJ whole genome shotgun (WGS) entry which is preliminary data.</text>
</comment>
<dbReference type="STRING" id="71784.A0A1Y2APF1"/>
<dbReference type="OrthoDB" id="9997102at2759"/>
<reference evidence="4 5" key="1">
    <citation type="submission" date="2016-07" db="EMBL/GenBank/DDBJ databases">
        <title>Pervasive Adenine N6-methylation of Active Genes in Fungi.</title>
        <authorList>
            <consortium name="DOE Joint Genome Institute"/>
            <person name="Mondo S.J."/>
            <person name="Dannebaum R.O."/>
            <person name="Kuo R.C."/>
            <person name="Labutti K."/>
            <person name="Haridas S."/>
            <person name="Kuo A."/>
            <person name="Salamov A."/>
            <person name="Ahrendt S.R."/>
            <person name="Lipzen A."/>
            <person name="Sullivan W."/>
            <person name="Andreopoulos W.B."/>
            <person name="Clum A."/>
            <person name="Lindquist E."/>
            <person name="Daum C."/>
            <person name="Ramamoorthy G.K."/>
            <person name="Gryganskyi A."/>
            <person name="Culley D."/>
            <person name="Magnuson J.K."/>
            <person name="James T.Y."/>
            <person name="O'Malley M.A."/>
            <person name="Stajich J.E."/>
            <person name="Spatafora J.W."/>
            <person name="Visel A."/>
            <person name="Grigoriev I.V."/>
        </authorList>
    </citation>
    <scope>NUCLEOTIDE SEQUENCE [LARGE SCALE GENOMIC DNA]</scope>
    <source>
        <strain evidence="4 5">68-887.2</strain>
    </source>
</reference>